<gene>
    <name evidence="4" type="ORF">HNR30_004174</name>
</gene>
<dbReference type="PANTHER" id="PTHR31956:SF1">
    <property type="entry name" value="NON-SPECIFIC PHOSPHOLIPASE C1"/>
    <property type="match status" value="1"/>
</dbReference>
<comment type="caution">
    <text evidence="4">The sequence shown here is derived from an EMBL/GenBank/DDBJ whole genome shotgun (WGS) entry which is preliminary data.</text>
</comment>
<dbReference type="InterPro" id="IPR017850">
    <property type="entry name" value="Alkaline_phosphatase_core_sf"/>
</dbReference>
<evidence type="ECO:0000256" key="2">
    <source>
        <dbReference type="ARBA" id="ARBA00023026"/>
    </source>
</evidence>
<dbReference type="GO" id="GO:0009395">
    <property type="term" value="P:phospholipid catabolic process"/>
    <property type="evidence" value="ECO:0007669"/>
    <property type="project" value="TreeGrafter"/>
</dbReference>
<evidence type="ECO:0000256" key="3">
    <source>
        <dbReference type="SAM" id="MobiDB-lite"/>
    </source>
</evidence>
<evidence type="ECO:0000313" key="4">
    <source>
        <dbReference type="EMBL" id="MBA2892820.1"/>
    </source>
</evidence>
<dbReference type="EC" id="3.1.4.3" evidence="4"/>
<keyword evidence="2" id="KW-0843">Virulence</keyword>
<dbReference type="Pfam" id="PF04185">
    <property type="entry name" value="Phosphoesterase"/>
    <property type="match status" value="1"/>
</dbReference>
<sequence>MAQVEHVVVLMLENRSFDHMLGFLAHPDPAFDGLRHGGPYTNPGWEGGPPVAATADARPVIPVDPDHSHDAAVEQFAEGNQGFVTSFERKARGLAQPSFGGLLGPVINFFFRLFSRPTEKRGMGPIVMRCQDPANVPVLATLATEFAVCTRWFCSVPGETWPNRNYLHAATSDGETSIHPRFYTNKTIFELLEEAGHDWRIYHDDVPQAWAFSNLWNSAERIARWRDISELAADAAAGDLPAYTFVEPNHRPPVRLNDRPSNSQHPGNNVADDWKPGDDTDFARAEGLIAGIYEALRGNPELFATTVFVVTYDEHGGLYDHVAPPTGLRDPGTAPSPLGRILRFLAYKNSSAFDFSSTGGRVPAVVVSPLIPPGTLCTATMEHASVPATLRALFAPDAPPLTARDAGAARFDTLCTLPAPRSAVPDLSGFVRHALTMEAAAEPPAERLPDHAQELAVLARRVKARLERRPAVFPGVSWQARDRRSFGPALDSFREAAERARVSR</sequence>
<keyword evidence="1 4" id="KW-0378">Hydrolase</keyword>
<name>A0A7W0CKW5_9ACTN</name>
<evidence type="ECO:0000313" key="5">
    <source>
        <dbReference type="Proteomes" id="UP000530928"/>
    </source>
</evidence>
<dbReference type="InterPro" id="IPR007312">
    <property type="entry name" value="Phosphoesterase"/>
</dbReference>
<dbReference type="RefSeq" id="WP_181611540.1">
    <property type="nucleotide sequence ID" value="NZ_BAABAM010000003.1"/>
</dbReference>
<proteinExistence type="predicted"/>
<dbReference type="Proteomes" id="UP000530928">
    <property type="component" value="Unassembled WGS sequence"/>
</dbReference>
<evidence type="ECO:0000256" key="1">
    <source>
        <dbReference type="ARBA" id="ARBA00022801"/>
    </source>
</evidence>
<dbReference type="AlphaFoldDB" id="A0A7W0CKW5"/>
<accession>A0A7W0CKW5</accession>
<dbReference type="GO" id="GO:0034480">
    <property type="term" value="F:phosphatidylcholine phospholipase C activity"/>
    <property type="evidence" value="ECO:0007669"/>
    <property type="project" value="UniProtKB-EC"/>
</dbReference>
<protein>
    <submittedName>
        <fullName evidence="4">Phospholipase C</fullName>
        <ecNumber evidence="4">3.1.4.3</ecNumber>
    </submittedName>
</protein>
<dbReference type="Gene3D" id="3.40.720.10">
    <property type="entry name" value="Alkaline Phosphatase, subunit A"/>
    <property type="match status" value="2"/>
</dbReference>
<keyword evidence="5" id="KW-1185">Reference proteome</keyword>
<organism evidence="4 5">
    <name type="scientific">Nonomuraea soli</name>
    <dbReference type="NCBI Taxonomy" id="1032476"/>
    <lineage>
        <taxon>Bacteria</taxon>
        <taxon>Bacillati</taxon>
        <taxon>Actinomycetota</taxon>
        <taxon>Actinomycetes</taxon>
        <taxon>Streptosporangiales</taxon>
        <taxon>Streptosporangiaceae</taxon>
        <taxon>Nonomuraea</taxon>
    </lineage>
</organism>
<dbReference type="PANTHER" id="PTHR31956">
    <property type="entry name" value="NON-SPECIFIC PHOSPHOLIPASE C4-RELATED"/>
    <property type="match status" value="1"/>
</dbReference>
<reference evidence="4 5" key="1">
    <citation type="submission" date="2020-07" db="EMBL/GenBank/DDBJ databases">
        <title>Genomic Encyclopedia of Type Strains, Phase IV (KMG-IV): sequencing the most valuable type-strain genomes for metagenomic binning, comparative biology and taxonomic classification.</title>
        <authorList>
            <person name="Goeker M."/>
        </authorList>
    </citation>
    <scope>NUCLEOTIDE SEQUENCE [LARGE SCALE GENOMIC DNA]</scope>
    <source>
        <strain evidence="4 5">DSM 45533</strain>
    </source>
</reference>
<dbReference type="EMBL" id="JACDUR010000004">
    <property type="protein sequence ID" value="MBA2892820.1"/>
    <property type="molecule type" value="Genomic_DNA"/>
</dbReference>
<feature type="region of interest" description="Disordered" evidence="3">
    <location>
        <begin position="249"/>
        <end position="277"/>
    </location>
</feature>